<comment type="similarity">
    <text evidence="1">Belongs to the totiviridae RNA-directed RNA polymerase family.</text>
</comment>
<dbReference type="RefSeq" id="YP_009094185.1">
    <property type="nucleotide sequence ID" value="NC_025366.1"/>
</dbReference>
<evidence type="ECO:0000256" key="2">
    <source>
        <dbReference type="ARBA" id="ARBA00022484"/>
    </source>
</evidence>
<sequence>MDIYERAKDFGPLGRVLIEHIESCPDIVSDFRETFIGRLIKLTNSANSLRTRSYLLPAAVSLLCLDFPLQEDMTFASFLRWVREAYDLNIVDSPAFGESDLAALPPGRLVRRLCRSKLRLASAFPEPELLAGQTKPNMKLGPLISSSVIMMGSERVAALLRSSWNMRSDRVMSKLVYAFVLSRRFGEVGHKLANFLVNNPDDAKYISLALKALGLNSTDWGSVLCEANTLAGRGTGGIDLAREAAQRCDRDFVDSHIVHVDPDELRPHVKSILDRELKNIRSMAPLDDFWTSRWLWCVNGSQTTESSLALGIDPHYCKATHKRAYRRSASEHVKNEPITSWDGRTSVSVSAKLEAGKTRAIFACDTRSYFAFSWILSAAQRDWANSRVLLDPGVGGHLGMFQRISRAQRGGGVNLMLDYDDFNSQHSTSSMQVVFDELCSKYNCPSWYRDTLVGSFEKMFVNCGNERKRVLGTLMSGHRGTTFINSVLNAAYIRLAIGGSKFDRLLSLHTGDDVYIRANTLADCVHILDSTKELGCRMNPTKQSIGYKGAEFLRMGMRQDDCFGYFTRALSSFVSGNWANTDSLDPVEGLRSAIGGCRSMINRGQVSAVAELVGPAPRYRPGLGARTLCKMLKCEIAIVGSPVFGGSGFLTTYRVTTRVEDRIRVDKRWARYATGDYLAHHTTSIEAAALEMSGSAGTNLLIISSYVRGLNEERVQPKPAPSWKKLPRINLRGYACASDLVNKQRKRGVLSHYPLINLIKNRLDEAMLRTLIAEELGYVPEGEPYKIAFGEDSNSKRILGVLSYADASAYCSRTDSGSVYTLCRVAM</sequence>
<dbReference type="SUPFAM" id="SSF56672">
    <property type="entry name" value="DNA/RNA polymerases"/>
    <property type="match status" value="1"/>
</dbReference>
<keyword evidence="5 7" id="KW-0547">Nucleotide-binding</keyword>
<keyword evidence="3 7" id="KW-0808">Transferase</keyword>
<dbReference type="KEGG" id="vg:20964466"/>
<comment type="catalytic activity">
    <reaction evidence="6 7">
        <text>RNA(n) + a ribonucleoside 5'-triphosphate = RNA(n+1) + diphosphate</text>
        <dbReference type="Rhea" id="RHEA:21248"/>
        <dbReference type="Rhea" id="RHEA-COMP:14527"/>
        <dbReference type="Rhea" id="RHEA-COMP:17342"/>
        <dbReference type="ChEBI" id="CHEBI:33019"/>
        <dbReference type="ChEBI" id="CHEBI:61557"/>
        <dbReference type="ChEBI" id="CHEBI:140395"/>
        <dbReference type="EC" id="2.7.7.48"/>
    </reaction>
</comment>
<dbReference type="GO" id="GO:0000166">
    <property type="term" value="F:nucleotide binding"/>
    <property type="evidence" value="ECO:0007669"/>
    <property type="project" value="UniProtKB-KW"/>
</dbReference>
<proteinExistence type="inferred from homology"/>
<evidence type="ECO:0000256" key="4">
    <source>
        <dbReference type="ARBA" id="ARBA00022695"/>
    </source>
</evidence>
<protein>
    <recommendedName>
        <fullName evidence="7">RNA-directed RNA polymerase</fullName>
        <ecNumber evidence="7">2.7.7.48</ecNumber>
    </recommendedName>
</protein>
<accession>A0A097I5B7</accession>
<dbReference type="OrthoDB" id="9167at10239"/>
<evidence type="ECO:0000256" key="1">
    <source>
        <dbReference type="ARBA" id="ARBA00010455"/>
    </source>
</evidence>
<dbReference type="GO" id="GO:0006351">
    <property type="term" value="P:DNA-templated transcription"/>
    <property type="evidence" value="ECO:0007669"/>
    <property type="project" value="InterPro"/>
</dbReference>
<dbReference type="GeneID" id="20964466"/>
<dbReference type="GO" id="GO:0003968">
    <property type="term" value="F:RNA-directed RNA polymerase activity"/>
    <property type="evidence" value="ECO:0007669"/>
    <property type="project" value="UniProtKB-KW"/>
</dbReference>
<dbReference type="Proteomes" id="UP000204517">
    <property type="component" value="Segment"/>
</dbReference>
<keyword evidence="2 7" id="KW-0696">RNA-directed RNA polymerase</keyword>
<dbReference type="Pfam" id="PF02123">
    <property type="entry name" value="RdRP_4"/>
    <property type="match status" value="1"/>
</dbReference>
<evidence type="ECO:0000256" key="7">
    <source>
        <dbReference type="RuleBase" id="RU364050"/>
    </source>
</evidence>
<evidence type="ECO:0000256" key="6">
    <source>
        <dbReference type="ARBA" id="ARBA00048744"/>
    </source>
</evidence>
<name>A0A097I5B7_9VIRU</name>
<dbReference type="EMBL" id="KJ101566">
    <property type="protein sequence ID" value="AIT56394.1"/>
    <property type="molecule type" value="Genomic_RNA"/>
</dbReference>
<evidence type="ECO:0000256" key="3">
    <source>
        <dbReference type="ARBA" id="ARBA00022679"/>
    </source>
</evidence>
<dbReference type="InterPro" id="IPR001795">
    <property type="entry name" value="RNA-dir_pol_luteovirus"/>
</dbReference>
<dbReference type="InterPro" id="IPR043502">
    <property type="entry name" value="DNA/RNA_pol_sf"/>
</dbReference>
<keyword evidence="4 7" id="KW-0548">Nucleotidyltransferase</keyword>
<organism evidence="8 9">
    <name type="scientific">Ustilaginoidea virens RNA virus L</name>
    <dbReference type="NCBI Taxonomy" id="1561171"/>
    <lineage>
        <taxon>Viruses</taxon>
        <taxon>Riboviria</taxon>
        <taxon>Orthornavirae</taxon>
        <taxon>Duplornaviricota</taxon>
        <taxon>Chrymotiviricetes</taxon>
        <taxon>Ghabrivirales</taxon>
        <taxon>Alphatotivirineae</taxon>
        <taxon>Pseudototiviridae</taxon>
        <taxon>Victorivirus</taxon>
    </lineage>
</organism>
<keyword evidence="7" id="KW-0693">Viral RNA replication</keyword>
<reference evidence="8 9" key="1">
    <citation type="journal article" date="2015" name="Virus Res.">
        <title>Prevalence and diversity of mycoviruses infecting the plant pathogen Ustilaginoidea virens.</title>
        <authorList>
            <person name="Jiang Y."/>
            <person name="Zhang T."/>
            <person name="Luo C."/>
            <person name="Jiang D."/>
            <person name="Li G."/>
            <person name="Li Q."/>
            <person name="Hsiang T."/>
            <person name="Huang J."/>
        </authorList>
    </citation>
    <scope>NUCLEOTIDE SEQUENCE [LARGE SCALE GENOMIC DNA]</scope>
    <source>
        <strain evidence="8">GX-1</strain>
    </source>
</reference>
<keyword evidence="9" id="KW-1185">Reference proteome</keyword>
<evidence type="ECO:0000313" key="9">
    <source>
        <dbReference type="Proteomes" id="UP000204517"/>
    </source>
</evidence>
<dbReference type="GO" id="GO:0003723">
    <property type="term" value="F:RNA binding"/>
    <property type="evidence" value="ECO:0007669"/>
    <property type="project" value="InterPro"/>
</dbReference>
<evidence type="ECO:0000313" key="8">
    <source>
        <dbReference type="EMBL" id="AIT56394.1"/>
    </source>
</evidence>
<dbReference type="EC" id="2.7.7.48" evidence="7"/>
<evidence type="ECO:0000256" key="5">
    <source>
        <dbReference type="ARBA" id="ARBA00022741"/>
    </source>
</evidence>